<keyword evidence="3" id="KW-1185">Reference proteome</keyword>
<dbReference type="HOGENOM" id="CLU_017290_4_2_11"/>
<name>C8XJ18_NAKMY</name>
<evidence type="ECO:0000313" key="3">
    <source>
        <dbReference type="Proteomes" id="UP000002218"/>
    </source>
</evidence>
<dbReference type="OrthoDB" id="8244441at2"/>
<evidence type="ECO:0000259" key="1">
    <source>
        <dbReference type="Pfam" id="PF04909"/>
    </source>
</evidence>
<dbReference type="eggNOG" id="COG2159">
    <property type="taxonomic scope" value="Bacteria"/>
</dbReference>
<dbReference type="AlphaFoldDB" id="C8XJ18"/>
<feature type="domain" description="Amidohydrolase-related" evidence="1">
    <location>
        <begin position="226"/>
        <end position="382"/>
    </location>
</feature>
<reference evidence="2 3" key="2">
    <citation type="journal article" date="2010" name="Stand. Genomic Sci.">
        <title>Complete genome sequence of Nakamurella multipartita type strain (Y-104).</title>
        <authorList>
            <person name="Tice H."/>
            <person name="Mayilraj S."/>
            <person name="Sims D."/>
            <person name="Lapidus A."/>
            <person name="Nolan M."/>
            <person name="Lucas S."/>
            <person name="Glavina Del Rio T."/>
            <person name="Copeland A."/>
            <person name="Cheng J.F."/>
            <person name="Meincke L."/>
            <person name="Bruce D."/>
            <person name="Goodwin L."/>
            <person name="Pitluck S."/>
            <person name="Ivanova N."/>
            <person name="Mavromatis K."/>
            <person name="Ovchinnikova G."/>
            <person name="Pati A."/>
            <person name="Chen A."/>
            <person name="Palaniappan K."/>
            <person name="Land M."/>
            <person name="Hauser L."/>
            <person name="Chang Y.J."/>
            <person name="Jeffries C.D."/>
            <person name="Detter J.C."/>
            <person name="Brettin T."/>
            <person name="Rohde M."/>
            <person name="Goker M."/>
            <person name="Bristow J."/>
            <person name="Eisen J.A."/>
            <person name="Markowitz V."/>
            <person name="Hugenholtz P."/>
            <person name="Kyrpides N.C."/>
            <person name="Klenk H.P."/>
            <person name="Chen F."/>
        </authorList>
    </citation>
    <scope>NUCLEOTIDE SEQUENCE [LARGE SCALE GENOMIC DNA]</scope>
    <source>
        <strain evidence="3">ATCC 700099 / DSM 44233 / CIP 104796 / JCM 9543 / NBRC 105858 / Y-104</strain>
    </source>
</reference>
<organism evidence="2 3">
    <name type="scientific">Nakamurella multipartita (strain ATCC 700099 / DSM 44233 / CIP 104796 / JCM 9543 / NBRC 105858 / Y-104)</name>
    <name type="common">Microsphaera multipartita</name>
    <dbReference type="NCBI Taxonomy" id="479431"/>
    <lineage>
        <taxon>Bacteria</taxon>
        <taxon>Bacillati</taxon>
        <taxon>Actinomycetota</taxon>
        <taxon>Actinomycetes</taxon>
        <taxon>Nakamurellales</taxon>
        <taxon>Nakamurellaceae</taxon>
        <taxon>Nakamurella</taxon>
    </lineage>
</organism>
<dbReference type="InParanoid" id="C8XJ18"/>
<evidence type="ECO:0000313" key="2">
    <source>
        <dbReference type="EMBL" id="ACV76605.1"/>
    </source>
</evidence>
<accession>C8XJ18</accession>
<reference evidence="3" key="1">
    <citation type="submission" date="2009-09" db="EMBL/GenBank/DDBJ databases">
        <title>The complete genome of Nakamurella multipartita DSM 44233.</title>
        <authorList>
            <consortium name="US DOE Joint Genome Institute (JGI-PGF)"/>
            <person name="Lucas S."/>
            <person name="Copeland A."/>
            <person name="Lapidus A."/>
            <person name="Glavina del Rio T."/>
            <person name="Dalin E."/>
            <person name="Tice H."/>
            <person name="Bruce D."/>
            <person name="Goodwin L."/>
            <person name="Pitluck S."/>
            <person name="Kyrpides N."/>
            <person name="Mavromatis K."/>
            <person name="Ivanova N."/>
            <person name="Ovchinnikova G."/>
            <person name="Sims D."/>
            <person name="Meincke L."/>
            <person name="Brettin T."/>
            <person name="Detter J.C."/>
            <person name="Han C."/>
            <person name="Larimer F."/>
            <person name="Land M."/>
            <person name="Hauser L."/>
            <person name="Markowitz V."/>
            <person name="Cheng J.-F."/>
            <person name="Hugenholtz P."/>
            <person name="Woyke T."/>
            <person name="Wu D."/>
            <person name="Klenk H.-P."/>
            <person name="Eisen J.A."/>
        </authorList>
    </citation>
    <scope>NUCLEOTIDE SEQUENCE [LARGE SCALE GENOMIC DNA]</scope>
    <source>
        <strain evidence="3">ATCC 700099 / DSM 44233 / CIP 104796 / JCM 9543 / NBRC 105858 / Y-104</strain>
    </source>
</reference>
<dbReference type="Gene3D" id="3.20.20.140">
    <property type="entry name" value="Metal-dependent hydrolases"/>
    <property type="match status" value="1"/>
</dbReference>
<dbReference type="PANTHER" id="PTHR43383">
    <property type="entry name" value="NODULIN 6"/>
    <property type="match status" value="1"/>
</dbReference>
<keyword evidence="2" id="KW-0378">Hydrolase</keyword>
<dbReference type="STRING" id="479431.Namu_0172"/>
<dbReference type="RefSeq" id="WP_012814080.1">
    <property type="nucleotide sequence ID" value="NC_013235.1"/>
</dbReference>
<dbReference type="InterPro" id="IPR032466">
    <property type="entry name" value="Metal_Hydrolase"/>
</dbReference>
<dbReference type="InterPro" id="IPR006680">
    <property type="entry name" value="Amidohydro-rel"/>
</dbReference>
<dbReference type="Proteomes" id="UP000002218">
    <property type="component" value="Chromosome"/>
</dbReference>
<dbReference type="SUPFAM" id="SSF51556">
    <property type="entry name" value="Metallo-dependent hydrolases"/>
    <property type="match status" value="1"/>
</dbReference>
<protein>
    <submittedName>
        <fullName evidence="2">Amidohydrolase 2</fullName>
    </submittedName>
</protein>
<dbReference type="PANTHER" id="PTHR43383:SF2">
    <property type="entry name" value="AMIDOHYDROLASE 2 FAMILY PROTEIN"/>
    <property type="match status" value="1"/>
</dbReference>
<proteinExistence type="predicted"/>
<dbReference type="KEGG" id="nml:Namu_0172"/>
<gene>
    <name evidence="2" type="ordered locus">Namu_0172</name>
</gene>
<dbReference type="GO" id="GO:0016787">
    <property type="term" value="F:hydrolase activity"/>
    <property type="evidence" value="ECO:0007669"/>
    <property type="project" value="UniProtKB-KW"/>
</dbReference>
<sequence>MSAAFLEGLSGVDDDVAAALAEPLIDHHVHGCFTGELDRAGFEESLNEATADPIPAFMTQFDSQLGFAVRRWCAPQLDLPPAVDADEYWHRRSTMTPELLARAMLPAAGVSTWLVDSGFWTDRLCPPRQLAHWAGGVAGEVLRLESLAETLLAEGISGPSWAQEFRARLAAAGPAVVAAKTVAAYRCGLDIDWSRPSDAAVGRAAAPLPGSPTVRVDDPTIIAFGVHAAADAGLPVQIHVGLGDRDLDLRTADPLLLVPLLHARRTVPIVLLHCYPYHRAAGYLAQAFGHVYLDVGLAINHLGVRSVELVAESLELAPFAKQLYSSDACGPPELHLLGAVLWRRGMARTLGRWVREGDWSATDAARVARMIGADNARRVYRLPADGPSWAA</sequence>
<dbReference type="EMBL" id="CP001737">
    <property type="protein sequence ID" value="ACV76605.1"/>
    <property type="molecule type" value="Genomic_DNA"/>
</dbReference>
<dbReference type="Pfam" id="PF04909">
    <property type="entry name" value="Amidohydro_2"/>
    <property type="match status" value="1"/>
</dbReference>